<accession>A0A1G7SN88</accession>
<dbReference type="RefSeq" id="WP_090682761.1">
    <property type="nucleotide sequence ID" value="NZ_CADERL010000002.1"/>
</dbReference>
<dbReference type="InterPro" id="IPR003675">
    <property type="entry name" value="Rce1/LyrA-like_dom"/>
</dbReference>
<sequence length="312" mass="33205">MDNPASAAPRASARFRFGGIWIGRDGLRAGWAILLFLVLCIAVIFAIGHVAYVLHHPFQLHGDLTPGNSLLLEAAMCCAALIATLAMSRLERKSWLDSGLRSARRAADFGQGAFWGVAAISALMGMLALTHGARIEFSGASAQSLLESGLVWAIVFMLVGITEELTFRGYPFFRLARGTNPLIAATLLSLLFGAVHLTNHGESLIGVTQVFLFGLVASLAVWRTGSVWWVIGLHAAWDWSETFLFGTADSGLGAQGHLLSTHPGGPVWLSGGSVGPEASVLMLPVLGLLAWIVVKTLPQVERAAATRTLRVA</sequence>
<dbReference type="Pfam" id="PF02517">
    <property type="entry name" value="Rce1-like"/>
    <property type="match status" value="1"/>
</dbReference>
<feature type="domain" description="CAAX prenyl protease 2/Lysostaphin resistance protein A-like" evidence="2">
    <location>
        <begin position="150"/>
        <end position="239"/>
    </location>
</feature>
<evidence type="ECO:0000313" key="4">
    <source>
        <dbReference type="Proteomes" id="UP000199706"/>
    </source>
</evidence>
<keyword evidence="1" id="KW-0812">Transmembrane</keyword>
<feature type="transmembrane region" description="Helical" evidence="1">
    <location>
        <begin position="203"/>
        <end position="222"/>
    </location>
</feature>
<proteinExistence type="predicted"/>
<evidence type="ECO:0000313" key="3">
    <source>
        <dbReference type="EMBL" id="SDG24536.1"/>
    </source>
</evidence>
<evidence type="ECO:0000256" key="1">
    <source>
        <dbReference type="SAM" id="Phobius"/>
    </source>
</evidence>
<dbReference type="GO" id="GO:0004175">
    <property type="term" value="F:endopeptidase activity"/>
    <property type="evidence" value="ECO:0007669"/>
    <property type="project" value="UniProtKB-ARBA"/>
</dbReference>
<dbReference type="Proteomes" id="UP000199706">
    <property type="component" value="Unassembled WGS sequence"/>
</dbReference>
<dbReference type="PANTHER" id="PTHR39430:SF1">
    <property type="entry name" value="PROTEASE"/>
    <property type="match status" value="1"/>
</dbReference>
<evidence type="ECO:0000259" key="2">
    <source>
        <dbReference type="Pfam" id="PF02517"/>
    </source>
</evidence>
<protein>
    <recommendedName>
        <fullName evidence="2">CAAX prenyl protease 2/Lysostaphin resistance protein A-like domain-containing protein</fullName>
    </recommendedName>
</protein>
<name>A0A1G7SN88_9BURK</name>
<feature type="transmembrane region" description="Helical" evidence="1">
    <location>
        <begin position="179"/>
        <end position="197"/>
    </location>
</feature>
<dbReference type="AlphaFoldDB" id="A0A1G7SN88"/>
<reference evidence="3 4" key="1">
    <citation type="submission" date="2016-10" db="EMBL/GenBank/DDBJ databases">
        <authorList>
            <person name="de Groot N.N."/>
        </authorList>
    </citation>
    <scope>NUCLEOTIDE SEQUENCE [LARGE SCALE GENOMIC DNA]</scope>
    <source>
        <strain evidence="3 4">LMG 2247</strain>
    </source>
</reference>
<dbReference type="GO" id="GO:0080120">
    <property type="term" value="P:CAAX-box protein maturation"/>
    <property type="evidence" value="ECO:0007669"/>
    <property type="project" value="UniProtKB-ARBA"/>
</dbReference>
<feature type="transmembrane region" description="Helical" evidence="1">
    <location>
        <begin position="29"/>
        <end position="50"/>
    </location>
</feature>
<dbReference type="EMBL" id="FNCJ01000002">
    <property type="protein sequence ID" value="SDG24536.1"/>
    <property type="molecule type" value="Genomic_DNA"/>
</dbReference>
<keyword evidence="1" id="KW-1133">Transmembrane helix</keyword>
<feature type="transmembrane region" description="Helical" evidence="1">
    <location>
        <begin position="109"/>
        <end position="129"/>
    </location>
</feature>
<dbReference type="PANTHER" id="PTHR39430">
    <property type="entry name" value="MEMBRANE-ASSOCIATED PROTEASE-RELATED"/>
    <property type="match status" value="1"/>
</dbReference>
<gene>
    <name evidence="3" type="ORF">SAMN05216466_102592</name>
</gene>
<organism evidence="3 4">
    <name type="scientific">Paraburkholderia phenazinium</name>
    <dbReference type="NCBI Taxonomy" id="60549"/>
    <lineage>
        <taxon>Bacteria</taxon>
        <taxon>Pseudomonadati</taxon>
        <taxon>Pseudomonadota</taxon>
        <taxon>Betaproteobacteria</taxon>
        <taxon>Burkholderiales</taxon>
        <taxon>Burkholderiaceae</taxon>
        <taxon>Paraburkholderia</taxon>
    </lineage>
</organism>
<keyword evidence="1" id="KW-0472">Membrane</keyword>
<dbReference type="OrthoDB" id="193898at2"/>
<feature type="transmembrane region" description="Helical" evidence="1">
    <location>
        <begin position="70"/>
        <end position="88"/>
    </location>
</feature>